<proteinExistence type="predicted"/>
<evidence type="ECO:0000256" key="1">
    <source>
        <dbReference type="SAM" id="MobiDB-lite"/>
    </source>
</evidence>
<evidence type="ECO:0000313" key="2">
    <source>
        <dbReference type="EMBL" id="AKH45948.1"/>
    </source>
</evidence>
<organism evidence="2">
    <name type="scientific">uncultured marine virus</name>
    <dbReference type="NCBI Taxonomy" id="186617"/>
    <lineage>
        <taxon>Viruses</taxon>
        <taxon>environmental samples</taxon>
    </lineage>
</organism>
<accession>A0A0F7L385</accession>
<dbReference type="EMBL" id="KR029577">
    <property type="protein sequence ID" value="AKH45948.1"/>
    <property type="molecule type" value="Genomic_DNA"/>
</dbReference>
<sequence>MEKSRREESLPTSSMSTKITSTTFPRLRTTCGRIPCLQRTRRFTTGITIYLFKRATFCSRRFRCAVPCAVNSSRS</sequence>
<reference evidence="2" key="1">
    <citation type="journal article" date="2015" name="Front. Microbiol.">
        <title>Combining genomic sequencing methods to explore viral diversity and reveal potential virus-host interactions.</title>
        <authorList>
            <person name="Chow C.E."/>
            <person name="Winget D.M."/>
            <person name="White R.A.III."/>
            <person name="Hallam S.J."/>
            <person name="Suttle C.A."/>
        </authorList>
    </citation>
    <scope>NUCLEOTIDE SEQUENCE</scope>
    <source>
        <strain evidence="2">Anoxic3_1</strain>
    </source>
</reference>
<name>A0A0F7L385_9VIRU</name>
<protein>
    <submittedName>
        <fullName evidence="2">Uncharacterized protein</fullName>
    </submittedName>
</protein>
<feature type="region of interest" description="Disordered" evidence="1">
    <location>
        <begin position="1"/>
        <end position="20"/>
    </location>
</feature>
<reference evidence="2" key="2">
    <citation type="submission" date="2015-03" db="EMBL/GenBank/DDBJ databases">
        <authorList>
            <person name="Chow C.-E.T."/>
            <person name="Winget D.M."/>
            <person name="White R.A.III."/>
            <person name="Hallam S.J."/>
            <person name="Suttle C.A."/>
        </authorList>
    </citation>
    <scope>NUCLEOTIDE SEQUENCE</scope>
    <source>
        <strain evidence="2">Anoxic3_1</strain>
    </source>
</reference>